<evidence type="ECO:0000313" key="5">
    <source>
        <dbReference type="Proteomes" id="UP000536441"/>
    </source>
</evidence>
<dbReference type="EMBL" id="JABMCH010000058">
    <property type="protein sequence ID" value="NUU46480.1"/>
    <property type="molecule type" value="Genomic_DNA"/>
</dbReference>
<dbReference type="PANTHER" id="PTHR12184">
    <property type="entry name" value="UBIQUINOL-CYTOCHROME C REDUCTASE COMPLEX ASSEMBLY FACTOR 1 FAMILY MEMBER"/>
    <property type="match status" value="1"/>
</dbReference>
<protein>
    <submittedName>
        <fullName evidence="4">Ubiquinol-cytochrome C chaperone</fullName>
    </submittedName>
</protein>
<keyword evidence="5" id="KW-1185">Reference proteome</keyword>
<dbReference type="Proteomes" id="UP000536441">
    <property type="component" value="Unassembled WGS sequence"/>
</dbReference>
<organism evidence="4 5">
    <name type="scientific">Sphingomonas zeae</name>
    <dbReference type="NCBI Taxonomy" id="1646122"/>
    <lineage>
        <taxon>Bacteria</taxon>
        <taxon>Pseudomonadati</taxon>
        <taxon>Pseudomonadota</taxon>
        <taxon>Alphaproteobacteria</taxon>
        <taxon>Sphingomonadales</taxon>
        <taxon>Sphingomonadaceae</taxon>
        <taxon>Sphingomonas</taxon>
    </lineage>
</organism>
<comment type="caution">
    <text evidence="4">The sequence shown here is derived from an EMBL/GenBank/DDBJ whole genome shotgun (WGS) entry which is preliminary data.</text>
</comment>
<evidence type="ECO:0000313" key="4">
    <source>
        <dbReference type="EMBL" id="NUU46480.1"/>
    </source>
</evidence>
<dbReference type="Pfam" id="PF03981">
    <property type="entry name" value="Ubiq_cyt_C_chap"/>
    <property type="match status" value="1"/>
</dbReference>
<feature type="domain" description="Ubiquinol-cytochrome c chaperone" evidence="3">
    <location>
        <begin position="52"/>
        <end position="166"/>
    </location>
</feature>
<reference evidence="4 5" key="1">
    <citation type="submission" date="2020-05" db="EMBL/GenBank/DDBJ databases">
        <title>Genome Sequencing of Type Strains.</title>
        <authorList>
            <person name="Lemaire J.F."/>
            <person name="Inderbitzin P."/>
            <person name="Gregorio O.A."/>
            <person name="Collins S.B."/>
            <person name="Wespe N."/>
            <person name="Knight-Connoni V."/>
        </authorList>
    </citation>
    <scope>NUCLEOTIDE SEQUENCE [LARGE SCALE GENOMIC DNA]</scope>
    <source>
        <strain evidence="4 5">DSM 100049</strain>
    </source>
</reference>
<evidence type="ECO:0000259" key="3">
    <source>
        <dbReference type="Pfam" id="PF03981"/>
    </source>
</evidence>
<gene>
    <name evidence="4" type="ORF">HP438_05770</name>
</gene>
<dbReference type="PANTHER" id="PTHR12184:SF1">
    <property type="entry name" value="UBIQUINOL-CYTOCHROME-C REDUCTASE COMPLEX ASSEMBLY FACTOR 1"/>
    <property type="match status" value="1"/>
</dbReference>
<dbReference type="AlphaFoldDB" id="A0A7Y6B316"/>
<dbReference type="InterPro" id="IPR021150">
    <property type="entry name" value="Ubiq_cyt_c_chap"/>
</dbReference>
<sequence length="187" mass="20206">MIVQGKGEGRVASGWLKRTIARYFGRDGDAALPLYNAVVLRARQPHWYLDGAVPDTVDGRFDMIAAILSLVLIRLEALPEGTEMAARLTERFVTDMDGQLRELGIGDIVVGKHIGRMMAMLGGRLTAYREGLAGDAATMDAALVRNLYRGQAPADSGAVAHVREALCILHERLAAVSLARLTLGELP</sequence>
<dbReference type="InterPro" id="IPR007129">
    <property type="entry name" value="Ubiqinol_cyt_c_chaperone_CPB3"/>
</dbReference>
<comment type="similarity">
    <text evidence="2">Belongs to the UPF0174 family.</text>
</comment>
<comment type="similarity">
    <text evidence="1">Belongs to the CBP3 family.</text>
</comment>
<evidence type="ECO:0000256" key="2">
    <source>
        <dbReference type="ARBA" id="ARBA00006436"/>
    </source>
</evidence>
<accession>A0A7Y6B316</accession>
<evidence type="ECO:0000256" key="1">
    <source>
        <dbReference type="ARBA" id="ARBA00006407"/>
    </source>
</evidence>
<proteinExistence type="inferred from homology"/>
<name>A0A7Y6B316_9SPHN</name>